<accession>A0A0G4EYV2</accession>
<feature type="transmembrane region" description="Helical" evidence="1">
    <location>
        <begin position="6"/>
        <end position="29"/>
    </location>
</feature>
<dbReference type="VEuPathDB" id="CryptoDB:Cvel_14273"/>
<organism evidence="2">
    <name type="scientific">Chromera velia CCMP2878</name>
    <dbReference type="NCBI Taxonomy" id="1169474"/>
    <lineage>
        <taxon>Eukaryota</taxon>
        <taxon>Sar</taxon>
        <taxon>Alveolata</taxon>
        <taxon>Colpodellida</taxon>
        <taxon>Chromeraceae</taxon>
        <taxon>Chromera</taxon>
    </lineage>
</organism>
<feature type="transmembrane region" description="Helical" evidence="1">
    <location>
        <begin position="36"/>
        <end position="58"/>
    </location>
</feature>
<feature type="transmembrane region" description="Helical" evidence="1">
    <location>
        <begin position="78"/>
        <end position="101"/>
    </location>
</feature>
<sequence length="103" mass="10245">DYYNAGLTMLSLGAAGAFFLFTGAVLALIGMMKDGLEMIGVGVSGLGAVCALVGMATWGALTSDNYLADSVEWELGTAAILAIVATALGWVSAGAAGVALVKK</sequence>
<keyword evidence="1" id="KW-0812">Transmembrane</keyword>
<feature type="non-terminal residue" evidence="2">
    <location>
        <position position="1"/>
    </location>
</feature>
<keyword evidence="1" id="KW-0472">Membrane</keyword>
<evidence type="ECO:0000313" key="2">
    <source>
        <dbReference type="EMBL" id="CEM04342.1"/>
    </source>
</evidence>
<evidence type="ECO:0000256" key="1">
    <source>
        <dbReference type="SAM" id="Phobius"/>
    </source>
</evidence>
<dbReference type="EMBL" id="CDMZ01000008">
    <property type="protein sequence ID" value="CEM04342.1"/>
    <property type="molecule type" value="Genomic_DNA"/>
</dbReference>
<dbReference type="AlphaFoldDB" id="A0A0G4EYV2"/>
<protein>
    <submittedName>
        <fullName evidence="2">Uncharacterized protein</fullName>
    </submittedName>
</protein>
<keyword evidence="1" id="KW-1133">Transmembrane helix</keyword>
<gene>
    <name evidence="2" type="ORF">Cvel_14273</name>
</gene>
<proteinExistence type="predicted"/>
<name>A0A0G4EYV2_9ALVE</name>
<reference evidence="2" key="1">
    <citation type="submission" date="2014-11" db="EMBL/GenBank/DDBJ databases">
        <authorList>
            <person name="Otto D Thomas"/>
            <person name="Naeem Raeece"/>
        </authorList>
    </citation>
    <scope>NUCLEOTIDE SEQUENCE</scope>
</reference>